<evidence type="ECO:0000313" key="6">
    <source>
        <dbReference type="EMBL" id="AOR81346.1"/>
    </source>
</evidence>
<dbReference type="InterPro" id="IPR056798">
    <property type="entry name" value="ADH_Fe_C"/>
</dbReference>
<dbReference type="Gene3D" id="1.20.1090.10">
    <property type="entry name" value="Dehydroquinate synthase-like - alpha domain"/>
    <property type="match status" value="1"/>
</dbReference>
<evidence type="ECO:0000313" key="7">
    <source>
        <dbReference type="Proteomes" id="UP000094626"/>
    </source>
</evidence>
<dbReference type="InterPro" id="IPR034786">
    <property type="entry name" value="MAR"/>
</dbReference>
<geneLocation type="plasmid" evidence="6 7">
    <name>pSA3</name>
</geneLocation>
<dbReference type="GO" id="GO:0004022">
    <property type="term" value="F:alcohol dehydrogenase (NAD+) activity"/>
    <property type="evidence" value="ECO:0007669"/>
    <property type="project" value="TreeGrafter"/>
</dbReference>
<keyword evidence="6" id="KW-0614">Plasmid</keyword>
<comment type="similarity">
    <text evidence="1">Belongs to the iron-containing alcohol dehydrogenase family.</text>
</comment>
<feature type="domain" description="Alcohol dehydrogenase iron-type/glycerol dehydrogenase GldA" evidence="4">
    <location>
        <begin position="11"/>
        <end position="153"/>
    </location>
</feature>
<organism evidence="6 7">
    <name type="scientific">Novosphingobium resinovorum</name>
    <dbReference type="NCBI Taxonomy" id="158500"/>
    <lineage>
        <taxon>Bacteria</taxon>
        <taxon>Pseudomonadati</taxon>
        <taxon>Pseudomonadota</taxon>
        <taxon>Alphaproteobacteria</taxon>
        <taxon>Sphingomonadales</taxon>
        <taxon>Sphingomonadaceae</taxon>
        <taxon>Novosphingobium</taxon>
    </lineage>
</organism>
<dbReference type="AlphaFoldDB" id="A0A1D8AGW0"/>
<dbReference type="Gene3D" id="3.40.50.1970">
    <property type="match status" value="1"/>
</dbReference>
<dbReference type="InterPro" id="IPR001670">
    <property type="entry name" value="ADH_Fe/GldA"/>
</dbReference>
<sequence length="352" mass="37682">MRAFIHTGAGPRVLFGSGVIAVLEEELLKLGCRRVLLVSTSGQMTAISRIANQIKGLAVNVFPEARMHTPIEVTEKAIKLSRDFRADCTISFGGGSAIGLGKAIALRTDLIQVAVPTTHSGSEMTPIVGETVDHTKTTQRSPKVLPELVLYDPELAVSVPPLVAAGSGFNAIAHGVEGLYQAADVRVLAEEGIEALVGSLKRIVRNPKDVEARSDALYGSWLCGRSLASATMALHHKLCHILGGAFDLPHAPMHALLLPHTVAYNAGSTGIEIQRLSCAVGASDPAAKLYELLRELGLPYSLQQIGMREEDLDSAVNLVMRSVHWNHRSLDKDSILAMLKRSFTGSPPQLDV</sequence>
<keyword evidence="3" id="KW-0520">NAD</keyword>
<dbReference type="Pfam" id="PF00465">
    <property type="entry name" value="Fe-ADH"/>
    <property type="match status" value="1"/>
</dbReference>
<reference evidence="7" key="1">
    <citation type="journal article" date="2017" name="J. Biotechnol.">
        <title>Complete genome sequence of Novosphingobium resinovorum SA1, a versatile xenobiotic-degrading bacterium capable of utilizing sulfanilic acid.</title>
        <authorList>
            <person name="Hegedus B."/>
            <person name="Kos P.B."/>
            <person name="Balint B."/>
            <person name="Maroti G."/>
            <person name="Gan H.M."/>
            <person name="Perei K."/>
            <person name="Rakhely G."/>
        </authorList>
    </citation>
    <scope>NUCLEOTIDE SEQUENCE [LARGE SCALE GENOMIC DNA]</scope>
    <source>
        <strain evidence="7">SA1</strain>
    </source>
</reference>
<name>A0A1D8AGW0_9SPHN</name>
<dbReference type="GO" id="GO:0018506">
    <property type="term" value="F:maleylacetate reductase activity"/>
    <property type="evidence" value="ECO:0007669"/>
    <property type="project" value="InterPro"/>
</dbReference>
<gene>
    <name evidence="6" type="ORF">BES08_30731</name>
</gene>
<dbReference type="Pfam" id="PF25137">
    <property type="entry name" value="ADH_Fe_C"/>
    <property type="match status" value="1"/>
</dbReference>
<evidence type="ECO:0000259" key="5">
    <source>
        <dbReference type="Pfam" id="PF25137"/>
    </source>
</evidence>
<keyword evidence="7" id="KW-1185">Reference proteome</keyword>
<feature type="domain" description="Fe-containing alcohol dehydrogenase-like C-terminal" evidence="5">
    <location>
        <begin position="165"/>
        <end position="342"/>
    </location>
</feature>
<dbReference type="CDD" id="cd08177">
    <property type="entry name" value="MAR"/>
    <property type="match status" value="1"/>
</dbReference>
<evidence type="ECO:0000256" key="3">
    <source>
        <dbReference type="ARBA" id="ARBA00023027"/>
    </source>
</evidence>
<evidence type="ECO:0000256" key="2">
    <source>
        <dbReference type="ARBA" id="ARBA00023002"/>
    </source>
</evidence>
<protein>
    <submittedName>
        <fullName evidence="6">Maleylacetate reductase</fullName>
    </submittedName>
</protein>
<dbReference type="PANTHER" id="PTHR11496:SF102">
    <property type="entry name" value="ALCOHOL DEHYDROGENASE 4"/>
    <property type="match status" value="1"/>
</dbReference>
<dbReference type="PANTHER" id="PTHR11496">
    <property type="entry name" value="ALCOHOL DEHYDROGENASE"/>
    <property type="match status" value="1"/>
</dbReference>
<accession>A0A1D8AGW0</accession>
<dbReference type="RefSeq" id="WP_083274961.1">
    <property type="nucleotide sequence ID" value="NZ_CP017078.1"/>
</dbReference>
<dbReference type="KEGG" id="nre:BES08_30731"/>
<evidence type="ECO:0000256" key="1">
    <source>
        <dbReference type="ARBA" id="ARBA00007358"/>
    </source>
</evidence>
<dbReference type="GO" id="GO:0046872">
    <property type="term" value="F:metal ion binding"/>
    <property type="evidence" value="ECO:0007669"/>
    <property type="project" value="InterPro"/>
</dbReference>
<evidence type="ECO:0000259" key="4">
    <source>
        <dbReference type="Pfam" id="PF00465"/>
    </source>
</evidence>
<dbReference type="SUPFAM" id="SSF56796">
    <property type="entry name" value="Dehydroquinate synthase-like"/>
    <property type="match status" value="1"/>
</dbReference>
<proteinExistence type="inferred from homology"/>
<dbReference type="Proteomes" id="UP000094626">
    <property type="component" value="Plasmid pSA3"/>
</dbReference>
<dbReference type="EMBL" id="CP017078">
    <property type="protein sequence ID" value="AOR81346.1"/>
    <property type="molecule type" value="Genomic_DNA"/>
</dbReference>
<dbReference type="InterPro" id="IPR039697">
    <property type="entry name" value="Alcohol_dehydrogenase_Fe"/>
</dbReference>
<keyword evidence="2" id="KW-0560">Oxidoreductase</keyword>
<dbReference type="OrthoDB" id="3812122at2"/>